<accession>A0A101XR41</accession>
<organism evidence="2 3">
    <name type="scientific">Ferroacidibacillus organovorans</name>
    <dbReference type="NCBI Taxonomy" id="1765683"/>
    <lineage>
        <taxon>Bacteria</taxon>
        <taxon>Bacillati</taxon>
        <taxon>Bacillota</taxon>
        <taxon>Bacilli</taxon>
        <taxon>Bacillales</taxon>
        <taxon>Alicyclobacillaceae</taxon>
        <taxon>Ferroacidibacillus</taxon>
    </lineage>
</organism>
<evidence type="ECO:0000256" key="1">
    <source>
        <dbReference type="SAM" id="MobiDB-lite"/>
    </source>
</evidence>
<evidence type="ECO:0008006" key="4">
    <source>
        <dbReference type="Google" id="ProtNLM"/>
    </source>
</evidence>
<sequence>MDDCEWSFDLNAPGMTPLHRAGLIGLSASCRTSRMKDWMERNGLSSTTDGDTLLLSGLPNEAEFVHRFLSELYDVDDAGLIHFPLHEKLREVDRAEIQNVMMASFLQHPKSRNAASAWTIRPKSEDNDREYRFKSLYDFNHRSLKTAEEVVSARKERRAIELAGWAMPGAIVKHVAHSSATALTDTPERYLLLMLSMLGCLWYRAQAYMASGEWDPRAEVVLVLPYATRLESESRKLHRYYTGGSMVVSRIDLVCGIADAALSSAVALEADEDAFTITPRLHTLCFGKVPWSSQQKTRTRVLTAAEPSEQATRRYRCVIGELANRPASRRDGSSFTWVMPMRETIAENVLRERPWYIGFSLYARGRNAVLISRWREGLRNLVNDDELWDDQDKRKFVELMHVAMFKRYGQVAGRALDANADLRRSFQRERERLVLDFVNCRTQDMLRQNLMRLMAQTAPRFSGGTDHAERDVLMKFAFNWSDWREVRDLCLLAVATYRGKGDEDVSEALDPSPEIESLTGAPK</sequence>
<dbReference type="Proteomes" id="UP000053557">
    <property type="component" value="Unassembled WGS sequence"/>
</dbReference>
<reference evidence="2 3" key="1">
    <citation type="submission" date="2015-12" db="EMBL/GenBank/DDBJ databases">
        <title>Draft genome sequence of Acidibacillus ferrooxidans ITV001, isolated from a chalcopyrite acid mine drainage site in Brazil.</title>
        <authorList>
            <person name="Dall'Agnol H."/>
            <person name="Nancucheo I."/>
            <person name="Johnson B."/>
            <person name="Oliveira R."/>
            <person name="Leite L."/>
            <person name="Pylro V."/>
            <person name="Nunes G.L."/>
            <person name="Tzotzos G."/>
            <person name="Fernandes G.R."/>
            <person name="Dutra J."/>
            <person name="Orellana S.C."/>
            <person name="Oliveira G."/>
        </authorList>
    </citation>
    <scope>NUCLEOTIDE SEQUENCE [LARGE SCALE GENOMIC DNA]</scope>
    <source>
        <strain evidence="3">ITV01</strain>
    </source>
</reference>
<dbReference type="InterPro" id="IPR019989">
    <property type="entry name" value="CRISPR-assoc_Csx13_N"/>
</dbReference>
<comment type="caution">
    <text evidence="2">The sequence shown here is derived from an EMBL/GenBank/DDBJ whole genome shotgun (WGS) entry which is preliminary data.</text>
</comment>
<dbReference type="RefSeq" id="WP_067715470.1">
    <property type="nucleotide sequence ID" value="NZ_LPVJ01000030.1"/>
</dbReference>
<feature type="region of interest" description="Disordered" evidence="1">
    <location>
        <begin position="502"/>
        <end position="523"/>
    </location>
</feature>
<keyword evidence="3" id="KW-1185">Reference proteome</keyword>
<dbReference type="InterPro" id="IPR027811">
    <property type="entry name" value="CRISPR-assoc_Csx13_C"/>
</dbReference>
<protein>
    <recommendedName>
        <fullName evidence="4">Type I-MYXAN CRISPR-associated Cas8a1/Cmx1</fullName>
    </recommendedName>
</protein>
<dbReference type="NCBIfam" id="TIGR03485">
    <property type="entry name" value="cas_csx13_N"/>
    <property type="match status" value="1"/>
</dbReference>
<dbReference type="NCBIfam" id="TIGR03486">
    <property type="entry name" value="cas_csx13_C"/>
    <property type="match status" value="1"/>
</dbReference>
<dbReference type="EMBL" id="LPVJ01000030">
    <property type="protein sequence ID" value="KUO96024.1"/>
    <property type="molecule type" value="Genomic_DNA"/>
</dbReference>
<dbReference type="AlphaFoldDB" id="A0A101XR41"/>
<evidence type="ECO:0000313" key="3">
    <source>
        <dbReference type="Proteomes" id="UP000053557"/>
    </source>
</evidence>
<gene>
    <name evidence="2" type="ORF">ATW55_02805</name>
</gene>
<proteinExistence type="predicted"/>
<name>A0A101XR41_9BACL</name>
<evidence type="ECO:0000313" key="2">
    <source>
        <dbReference type="EMBL" id="KUO96024.1"/>
    </source>
</evidence>
<dbReference type="GO" id="GO:0051607">
    <property type="term" value="P:defense response to virus"/>
    <property type="evidence" value="ECO:0007669"/>
    <property type="project" value="InterPro"/>
</dbReference>
<dbReference type="OrthoDB" id="2987807at2"/>